<dbReference type="GO" id="GO:0016491">
    <property type="term" value="F:oxidoreductase activity"/>
    <property type="evidence" value="ECO:0007669"/>
    <property type="project" value="UniProtKB-KW"/>
</dbReference>
<dbReference type="InterPro" id="IPR002364">
    <property type="entry name" value="Quin_OxRdtase/zeta-crystal_CS"/>
</dbReference>
<organism evidence="4 6">
    <name type="scientific">Eggerthella sinensis</name>
    <dbReference type="NCBI Taxonomy" id="242230"/>
    <lineage>
        <taxon>Bacteria</taxon>
        <taxon>Bacillati</taxon>
        <taxon>Actinomycetota</taxon>
        <taxon>Coriobacteriia</taxon>
        <taxon>Eggerthellales</taxon>
        <taxon>Eggerthellaceae</taxon>
        <taxon>Eggerthella</taxon>
    </lineage>
</organism>
<dbReference type="Pfam" id="PF08240">
    <property type="entry name" value="ADH_N"/>
    <property type="match status" value="1"/>
</dbReference>
<dbReference type="CDD" id="cd08267">
    <property type="entry name" value="MDR1"/>
    <property type="match status" value="1"/>
</dbReference>
<dbReference type="SMART" id="SM00829">
    <property type="entry name" value="PKS_ER"/>
    <property type="match status" value="1"/>
</dbReference>
<dbReference type="InterPro" id="IPR011032">
    <property type="entry name" value="GroES-like_sf"/>
</dbReference>
<evidence type="ECO:0000259" key="2">
    <source>
        <dbReference type="SMART" id="SM00829"/>
    </source>
</evidence>
<reference evidence="3 5" key="1">
    <citation type="journal article" date="2018" name="Elife">
        <title>Discovery and characterization of a prevalent human gut bacterial enzyme sufficient for the inactivation of a family of plant toxins.</title>
        <authorList>
            <person name="Koppel N."/>
            <person name="Bisanz J.E."/>
            <person name="Pandelia M.E."/>
            <person name="Turnbaugh P.J."/>
            <person name="Balskus E.P."/>
        </authorList>
    </citation>
    <scope>NUCLEOTIDE SEQUENCE [LARGE SCALE GENOMIC DNA]</scope>
    <source>
        <strain evidence="3 5">DSM 16107</strain>
    </source>
</reference>
<keyword evidence="1" id="KW-0560">Oxidoreductase</keyword>
<keyword evidence="5" id="KW-1185">Reference proteome</keyword>
<dbReference type="InterPro" id="IPR020843">
    <property type="entry name" value="ER"/>
</dbReference>
<gene>
    <name evidence="3" type="ORF">C1876_06020</name>
    <name evidence="4" type="ORF">DMP09_04640</name>
</gene>
<dbReference type="PROSITE" id="PS01162">
    <property type="entry name" value="QOR_ZETA_CRYSTAL"/>
    <property type="match status" value="1"/>
</dbReference>
<feature type="domain" description="Enoyl reductase (ER)" evidence="2">
    <location>
        <begin position="11"/>
        <end position="321"/>
    </location>
</feature>
<dbReference type="InterPro" id="IPR036291">
    <property type="entry name" value="NAD(P)-bd_dom_sf"/>
</dbReference>
<dbReference type="PANTHER" id="PTHR11695">
    <property type="entry name" value="ALCOHOL DEHYDROGENASE RELATED"/>
    <property type="match status" value="1"/>
</dbReference>
<name>A0A3N0IZV1_9ACTN</name>
<dbReference type="RefSeq" id="WP_114545813.1">
    <property type="nucleotide sequence ID" value="NZ_PPTT01000008.1"/>
</dbReference>
<dbReference type="EMBL" id="QICC01000011">
    <property type="protein sequence ID" value="RNM42529.1"/>
    <property type="molecule type" value="Genomic_DNA"/>
</dbReference>
<dbReference type="AlphaFoldDB" id="A0A3N0IZV1"/>
<dbReference type="OrthoDB" id="3727682at2"/>
<proteinExistence type="predicted"/>
<dbReference type="Gene3D" id="3.90.180.10">
    <property type="entry name" value="Medium-chain alcohol dehydrogenases, catalytic domain"/>
    <property type="match status" value="1"/>
</dbReference>
<evidence type="ECO:0000256" key="1">
    <source>
        <dbReference type="ARBA" id="ARBA00023002"/>
    </source>
</evidence>
<dbReference type="Proteomes" id="UP000270112">
    <property type="component" value="Unassembled WGS sequence"/>
</dbReference>
<dbReference type="SUPFAM" id="SSF51735">
    <property type="entry name" value="NAD(P)-binding Rossmann-fold domains"/>
    <property type="match status" value="1"/>
</dbReference>
<reference evidence="4" key="3">
    <citation type="journal article" date="2019" name="Microbiol. Resour. Announc.">
        <title>Draft Genome Sequences of Type Strains of Gordonibacter faecihominis, Paraeggerthella hongkongensis, Parvibacter caecicola,Slackia equolifaciens, Slackia faecicanis, and Slackia isoflavoniconvertens.</title>
        <authorList>
            <person name="Danylec N."/>
            <person name="Stoll D.A."/>
            <person name="Dotsch A."/>
            <person name="Huch M."/>
        </authorList>
    </citation>
    <scope>NUCLEOTIDE SEQUENCE</scope>
    <source>
        <strain evidence="4">DSM 16107</strain>
    </source>
</reference>
<dbReference type="Gene3D" id="3.40.50.720">
    <property type="entry name" value="NAD(P)-binding Rossmann-like Domain"/>
    <property type="match status" value="1"/>
</dbReference>
<evidence type="ECO:0000313" key="5">
    <source>
        <dbReference type="Proteomes" id="UP000253817"/>
    </source>
</evidence>
<evidence type="ECO:0000313" key="3">
    <source>
        <dbReference type="EMBL" id="RDB69610.1"/>
    </source>
</evidence>
<dbReference type="Pfam" id="PF13602">
    <property type="entry name" value="ADH_zinc_N_2"/>
    <property type="match status" value="1"/>
</dbReference>
<reference evidence="6" key="2">
    <citation type="submission" date="2018-05" db="EMBL/GenBank/DDBJ databases">
        <title>Genome Sequencing of selected type strains of the family Eggerthellaceae.</title>
        <authorList>
            <person name="Danylec N."/>
            <person name="Stoll D.A."/>
            <person name="Doetsch A."/>
            <person name="Huch M."/>
        </authorList>
    </citation>
    <scope>NUCLEOTIDE SEQUENCE [LARGE SCALE GENOMIC DNA]</scope>
    <source>
        <strain evidence="6">DSM 16107</strain>
    </source>
</reference>
<dbReference type="GO" id="GO:0008270">
    <property type="term" value="F:zinc ion binding"/>
    <property type="evidence" value="ECO:0007669"/>
    <property type="project" value="InterPro"/>
</dbReference>
<evidence type="ECO:0000313" key="4">
    <source>
        <dbReference type="EMBL" id="RNM42529.1"/>
    </source>
</evidence>
<sequence>MKAIVHTAGASPAEALQAVERAVPTLRANEVLVRVKAAALSAGDTAGFARDERGRAPLAARFAGLIGRGTVPGGELAGIVEAVGADVAHLHPGDEVLACTGTSGAWAECVAVDARLACRKPARLSFEQAAALPVGGITALGAVRKAGVEAGQRVLVYGSSGGVGLFAVQCAKAAGAHVTGVCSTRNLEAARMAGAERVIDYTKEDFAQAEGRYNVIIGANGCNPLGVYRRLLAAGGTYVAVGDAKQGMAGLAGPVRSLGSSKRLTWFAFPFAPQASLLAEVTALAAAGAVTPFVEAVYPLSAAADAVAHVARHHAQGKTVLVNDFSRP</sequence>
<dbReference type="EMBL" id="PPTT01000008">
    <property type="protein sequence ID" value="RDB69610.1"/>
    <property type="molecule type" value="Genomic_DNA"/>
</dbReference>
<comment type="caution">
    <text evidence="4">The sequence shown here is derived from an EMBL/GenBank/DDBJ whole genome shotgun (WGS) entry which is preliminary data.</text>
</comment>
<dbReference type="Proteomes" id="UP000253817">
    <property type="component" value="Unassembled WGS sequence"/>
</dbReference>
<protein>
    <submittedName>
        <fullName evidence="4">Alcohol dehydrogenase</fullName>
    </submittedName>
</protein>
<dbReference type="SUPFAM" id="SSF50129">
    <property type="entry name" value="GroES-like"/>
    <property type="match status" value="1"/>
</dbReference>
<dbReference type="InterPro" id="IPR013154">
    <property type="entry name" value="ADH-like_N"/>
</dbReference>
<dbReference type="PANTHER" id="PTHR11695:SF294">
    <property type="entry name" value="RETICULON-4-INTERACTING PROTEIN 1, MITOCHONDRIAL"/>
    <property type="match status" value="1"/>
</dbReference>
<accession>A0A3N0IZV1</accession>
<dbReference type="InterPro" id="IPR050700">
    <property type="entry name" value="YIM1/Zinc_Alcohol_DH_Fams"/>
</dbReference>
<evidence type="ECO:0000313" key="6">
    <source>
        <dbReference type="Proteomes" id="UP000270112"/>
    </source>
</evidence>